<gene>
    <name evidence="1" type="ORF">LCGC14_0908880</name>
</gene>
<dbReference type="AlphaFoldDB" id="A0A0F9NU75"/>
<reference evidence="1" key="1">
    <citation type="journal article" date="2015" name="Nature">
        <title>Complex archaea that bridge the gap between prokaryotes and eukaryotes.</title>
        <authorList>
            <person name="Spang A."/>
            <person name="Saw J.H."/>
            <person name="Jorgensen S.L."/>
            <person name="Zaremba-Niedzwiedzka K."/>
            <person name="Martijn J."/>
            <person name="Lind A.E."/>
            <person name="van Eijk R."/>
            <person name="Schleper C."/>
            <person name="Guy L."/>
            <person name="Ettema T.J."/>
        </authorList>
    </citation>
    <scope>NUCLEOTIDE SEQUENCE</scope>
</reference>
<comment type="caution">
    <text evidence="1">The sequence shown here is derived from an EMBL/GenBank/DDBJ whole genome shotgun (WGS) entry which is preliminary data.</text>
</comment>
<proteinExistence type="predicted"/>
<sequence length="333" mass="35724">MATVLSFYEMVQAVNEGSSPHAPLVNKYQATIPNDLLYPYVRGIVADDLSYVGNPTVIGAETPDKISFKIDNLPLDFTSVTVNVRLQANGTDLSNGTVSVDMYQGLPRSGSTRIGEIDFPADISGAYTAATWYEFTQVINVALITDRKDLWMHIRMDRGTGLSDALFRMSWLVLQVGRPTYQLAETPVSKNYANSLRKIVIASAIQKGTTGTTKWRYRIVPCDADGCAVGSASDEFGVGDGNDTLDATDHICISWLDIVGATSYKVYRMFAGGTPSSTGLIGTVLPGLGDCGTGEDEGDTGIKDTGDEGGEEFDESLCQGVTTVTYPSAEDTV</sequence>
<organism evidence="1">
    <name type="scientific">marine sediment metagenome</name>
    <dbReference type="NCBI Taxonomy" id="412755"/>
    <lineage>
        <taxon>unclassified sequences</taxon>
        <taxon>metagenomes</taxon>
        <taxon>ecological metagenomes</taxon>
    </lineage>
</organism>
<protein>
    <submittedName>
        <fullName evidence="1">Uncharacterized protein</fullName>
    </submittedName>
</protein>
<accession>A0A0F9NU75</accession>
<name>A0A0F9NU75_9ZZZZ</name>
<dbReference type="EMBL" id="LAZR01003010">
    <property type="protein sequence ID" value="KKN23045.1"/>
    <property type="molecule type" value="Genomic_DNA"/>
</dbReference>
<evidence type="ECO:0000313" key="1">
    <source>
        <dbReference type="EMBL" id="KKN23045.1"/>
    </source>
</evidence>